<name>A0ABD3T0D0_9LAMI</name>
<gene>
    <name evidence="1" type="ORF">ACJIZ3_018650</name>
</gene>
<protein>
    <submittedName>
        <fullName evidence="1">Uncharacterized protein</fullName>
    </submittedName>
</protein>
<dbReference type="Proteomes" id="UP001634393">
    <property type="component" value="Unassembled WGS sequence"/>
</dbReference>
<comment type="caution">
    <text evidence="1">The sequence shown here is derived from an EMBL/GenBank/DDBJ whole genome shotgun (WGS) entry which is preliminary data.</text>
</comment>
<accession>A0ABD3T0D0</accession>
<sequence>MNHLGLVDDKKISLCHVNYNEVDLGSVSWKESISRLRSKEWHWCNWN</sequence>
<evidence type="ECO:0000313" key="2">
    <source>
        <dbReference type="Proteomes" id="UP001634393"/>
    </source>
</evidence>
<dbReference type="AlphaFoldDB" id="A0ABD3T0D0"/>
<proteinExistence type="predicted"/>
<dbReference type="EMBL" id="JBJXBP010000005">
    <property type="protein sequence ID" value="KAL3829848.1"/>
    <property type="molecule type" value="Genomic_DNA"/>
</dbReference>
<organism evidence="1 2">
    <name type="scientific">Penstemon smallii</name>
    <dbReference type="NCBI Taxonomy" id="265156"/>
    <lineage>
        <taxon>Eukaryota</taxon>
        <taxon>Viridiplantae</taxon>
        <taxon>Streptophyta</taxon>
        <taxon>Embryophyta</taxon>
        <taxon>Tracheophyta</taxon>
        <taxon>Spermatophyta</taxon>
        <taxon>Magnoliopsida</taxon>
        <taxon>eudicotyledons</taxon>
        <taxon>Gunneridae</taxon>
        <taxon>Pentapetalae</taxon>
        <taxon>asterids</taxon>
        <taxon>lamiids</taxon>
        <taxon>Lamiales</taxon>
        <taxon>Plantaginaceae</taxon>
        <taxon>Cheloneae</taxon>
        <taxon>Penstemon</taxon>
    </lineage>
</organism>
<evidence type="ECO:0000313" key="1">
    <source>
        <dbReference type="EMBL" id="KAL3829848.1"/>
    </source>
</evidence>
<keyword evidence="2" id="KW-1185">Reference proteome</keyword>
<reference evidence="1 2" key="1">
    <citation type="submission" date="2024-12" db="EMBL/GenBank/DDBJ databases">
        <title>The unique morphological basis and parallel evolutionary history of personate flowers in Penstemon.</title>
        <authorList>
            <person name="Depatie T.H."/>
            <person name="Wessinger C.A."/>
        </authorList>
    </citation>
    <scope>NUCLEOTIDE SEQUENCE [LARGE SCALE GENOMIC DNA]</scope>
    <source>
        <strain evidence="1">WTNN_2</strain>
        <tissue evidence="1">Leaf</tissue>
    </source>
</reference>